<sequence>MFRDFSAQALFMGLLTAFVGFASSFAVVLHGLTGVGATEAQAASGLMALSVSMGLCAIVLSAATRLPISIAWSTPGAALLASSGAVEGGFATAVGGFLVCAVLIVIAGLWKPLGRMVAAIPATLANAMLSGVLIGLCFAPVKAIAFDPLLGLPIVLAWVVVGSINRLYAVPAALAAFVVVLAFGIDIPEGALSGLADALLPRPEIVAPVFNVAGLVGIALPLFIVTMASQNIPGIAVLKVNHYEPSPGPLFAVTGVFSLLSAPFGGHAVNLAAITAAMCAGSDAHPDPARRYWSAINAGVFYVIFGLAAGAVTAFVSLAPPILIQAVAGLALISAFAGSALNAFHAVEGREAAAVTFLVTASGVSFAGISGAFWGLIAGGLMLALARLTARRRARP</sequence>
<feature type="transmembrane region" description="Helical" evidence="1">
    <location>
        <begin position="322"/>
        <end position="344"/>
    </location>
</feature>
<evidence type="ECO:0000313" key="2">
    <source>
        <dbReference type="EMBL" id="TCN48408.1"/>
    </source>
</evidence>
<dbReference type="InterPro" id="IPR004711">
    <property type="entry name" value="Benzoate_Transporter"/>
</dbReference>
<feature type="transmembrane region" description="Helical" evidence="1">
    <location>
        <begin position="373"/>
        <end position="390"/>
    </location>
</feature>
<proteinExistence type="predicted"/>
<keyword evidence="3" id="KW-1185">Reference proteome</keyword>
<comment type="caution">
    <text evidence="2">The sequence shown here is derived from an EMBL/GenBank/DDBJ whole genome shotgun (WGS) entry which is preliminary data.</text>
</comment>
<accession>A0A4R2D203</accession>
<dbReference type="GO" id="GO:0042925">
    <property type="term" value="F:benzoate transmembrane transporter activity"/>
    <property type="evidence" value="ECO:0007669"/>
    <property type="project" value="InterPro"/>
</dbReference>
<feature type="transmembrane region" description="Helical" evidence="1">
    <location>
        <begin position="42"/>
        <end position="63"/>
    </location>
</feature>
<reference evidence="2 3" key="1">
    <citation type="submission" date="2019-03" db="EMBL/GenBank/DDBJ databases">
        <title>Genomic Encyclopedia of Type Strains, Phase IV (KMG-IV): sequencing the most valuable type-strain genomes for metagenomic binning, comparative biology and taxonomic classification.</title>
        <authorList>
            <person name="Goeker M."/>
        </authorList>
    </citation>
    <scope>NUCLEOTIDE SEQUENCE [LARGE SCALE GENOMIC DNA]</scope>
    <source>
        <strain evidence="2 3">DSM 18401</strain>
    </source>
</reference>
<feature type="transmembrane region" description="Helical" evidence="1">
    <location>
        <begin position="116"/>
        <end position="136"/>
    </location>
</feature>
<protein>
    <submittedName>
        <fullName evidence="2">Benzoate membrane transport protein</fullName>
    </submittedName>
</protein>
<dbReference type="PANTHER" id="PTHR30199:SF0">
    <property type="entry name" value="INNER MEMBRANE PROTEIN YDCO"/>
    <property type="match status" value="1"/>
</dbReference>
<feature type="transmembrane region" description="Helical" evidence="1">
    <location>
        <begin position="167"/>
        <end position="185"/>
    </location>
</feature>
<dbReference type="AlphaFoldDB" id="A0A4R2D203"/>
<evidence type="ECO:0000313" key="3">
    <source>
        <dbReference type="Proteomes" id="UP000295351"/>
    </source>
</evidence>
<gene>
    <name evidence="2" type="ORF">EV665_101140</name>
</gene>
<feature type="transmembrane region" description="Helical" evidence="1">
    <location>
        <begin position="205"/>
        <end position="230"/>
    </location>
</feature>
<dbReference type="Pfam" id="PF03594">
    <property type="entry name" value="BenE"/>
    <property type="match status" value="1"/>
</dbReference>
<dbReference type="GO" id="GO:0005886">
    <property type="term" value="C:plasma membrane"/>
    <property type="evidence" value="ECO:0007669"/>
    <property type="project" value="TreeGrafter"/>
</dbReference>
<evidence type="ECO:0000256" key="1">
    <source>
        <dbReference type="SAM" id="Phobius"/>
    </source>
</evidence>
<name>A0A4R2D203_SHIGR</name>
<keyword evidence="1" id="KW-0472">Membrane</keyword>
<keyword evidence="1" id="KW-1133">Transmembrane helix</keyword>
<dbReference type="NCBIfam" id="TIGR00843">
    <property type="entry name" value="benE"/>
    <property type="match status" value="1"/>
</dbReference>
<dbReference type="RefSeq" id="WP_133032724.1">
    <property type="nucleotide sequence ID" value="NZ_BAABEI010000012.1"/>
</dbReference>
<feature type="transmembrane region" description="Helical" evidence="1">
    <location>
        <begin position="292"/>
        <end position="316"/>
    </location>
</feature>
<feature type="transmembrane region" description="Helical" evidence="1">
    <location>
        <begin position="143"/>
        <end position="161"/>
    </location>
</feature>
<dbReference type="Proteomes" id="UP000295351">
    <property type="component" value="Unassembled WGS sequence"/>
</dbReference>
<feature type="transmembrane region" description="Helical" evidence="1">
    <location>
        <begin position="250"/>
        <end position="280"/>
    </location>
</feature>
<organism evidence="2 3">
    <name type="scientific">Shinella granuli</name>
    <dbReference type="NCBI Taxonomy" id="323621"/>
    <lineage>
        <taxon>Bacteria</taxon>
        <taxon>Pseudomonadati</taxon>
        <taxon>Pseudomonadota</taxon>
        <taxon>Alphaproteobacteria</taxon>
        <taxon>Hyphomicrobiales</taxon>
        <taxon>Rhizobiaceae</taxon>
        <taxon>Shinella</taxon>
    </lineage>
</organism>
<feature type="transmembrane region" description="Helical" evidence="1">
    <location>
        <begin position="84"/>
        <end position="110"/>
    </location>
</feature>
<dbReference type="PANTHER" id="PTHR30199">
    <property type="entry name" value="MFS FAMILY TRANSPORTER, PREDICTED SUBSTRATE BENZOATE"/>
    <property type="match status" value="1"/>
</dbReference>
<dbReference type="EMBL" id="SLVX01000001">
    <property type="protein sequence ID" value="TCN48408.1"/>
    <property type="molecule type" value="Genomic_DNA"/>
</dbReference>
<keyword evidence="1" id="KW-0812">Transmembrane</keyword>